<name>A0AAE0B114_9ROSI</name>
<reference evidence="3" key="1">
    <citation type="journal article" date="2023" name="Plant J.">
        <title>Genome sequences and population genomics provide insights into the demographic history, inbreeding, and mutation load of two 'living fossil' tree species of Dipteronia.</title>
        <authorList>
            <person name="Feng Y."/>
            <person name="Comes H.P."/>
            <person name="Chen J."/>
            <person name="Zhu S."/>
            <person name="Lu R."/>
            <person name="Zhang X."/>
            <person name="Li P."/>
            <person name="Qiu J."/>
            <person name="Olsen K.M."/>
            <person name="Qiu Y."/>
        </authorList>
    </citation>
    <scope>NUCLEOTIDE SEQUENCE</scope>
    <source>
        <strain evidence="3">NBL</strain>
    </source>
</reference>
<dbReference type="Pfam" id="PF03108">
    <property type="entry name" value="DBD_Tnp_Mut"/>
    <property type="match status" value="1"/>
</dbReference>
<evidence type="ECO:0000313" key="4">
    <source>
        <dbReference type="Proteomes" id="UP001281410"/>
    </source>
</evidence>
<evidence type="ECO:0000313" key="3">
    <source>
        <dbReference type="EMBL" id="KAK3227340.1"/>
    </source>
</evidence>
<evidence type="ECO:0000259" key="2">
    <source>
        <dbReference type="Pfam" id="PF03108"/>
    </source>
</evidence>
<comment type="caution">
    <text evidence="3">The sequence shown here is derived from an EMBL/GenBank/DDBJ whole genome shotgun (WGS) entry which is preliminary data.</text>
</comment>
<dbReference type="AlphaFoldDB" id="A0AAE0B114"/>
<evidence type="ECO:0000256" key="1">
    <source>
        <dbReference type="SAM" id="MobiDB-lite"/>
    </source>
</evidence>
<feature type="region of interest" description="Disordered" evidence="1">
    <location>
        <begin position="112"/>
        <end position="143"/>
    </location>
</feature>
<dbReference type="PANTHER" id="PTHR31973:SF187">
    <property type="entry name" value="MUTATOR TRANSPOSASE MUDRA PROTEIN"/>
    <property type="match status" value="1"/>
</dbReference>
<proteinExistence type="predicted"/>
<keyword evidence="4" id="KW-1185">Reference proteome</keyword>
<feature type="domain" description="Transposase MuDR plant" evidence="2">
    <location>
        <begin position="172"/>
        <end position="236"/>
    </location>
</feature>
<gene>
    <name evidence="3" type="ORF">Dsin_007202</name>
</gene>
<protein>
    <recommendedName>
        <fullName evidence="2">Transposase MuDR plant domain-containing protein</fullName>
    </recommendedName>
</protein>
<dbReference type="Proteomes" id="UP001281410">
    <property type="component" value="Unassembled WGS sequence"/>
</dbReference>
<dbReference type="EMBL" id="JANJYJ010000002">
    <property type="protein sequence ID" value="KAK3227340.1"/>
    <property type="molecule type" value="Genomic_DNA"/>
</dbReference>
<dbReference type="PANTHER" id="PTHR31973">
    <property type="entry name" value="POLYPROTEIN, PUTATIVE-RELATED"/>
    <property type="match status" value="1"/>
</dbReference>
<sequence>MIVLLHTLSEKQIGSDKVLEDDYWVSVYLPWSSEKKEVYSDNEILEIYRWFSEHMHTKIMFEIEKRPYILVAPNVEASSRTPSRFIGDIPDIDFSGFEQELFCDNEGELHYEGDNEDQVGLGDASGDDESLGYQSKSDDEYCSDSSDEISDAKLARVIKSNPFKQLVGCPIRFEVGQTHDSVYILRSLLTDFAIQKGFNFNKVKNDKNRLTWACMAKGCPWRIHAYNVGDNTTMQVKTYKNGHTCHWIYKSKEARAKWIAGKFHALVKSNSEIQASVISDLLRDQFNVVVDT</sequence>
<accession>A0AAE0B114</accession>
<dbReference type="InterPro" id="IPR004332">
    <property type="entry name" value="Transposase_MuDR"/>
</dbReference>
<organism evidence="3 4">
    <name type="scientific">Dipteronia sinensis</name>
    <dbReference type="NCBI Taxonomy" id="43782"/>
    <lineage>
        <taxon>Eukaryota</taxon>
        <taxon>Viridiplantae</taxon>
        <taxon>Streptophyta</taxon>
        <taxon>Embryophyta</taxon>
        <taxon>Tracheophyta</taxon>
        <taxon>Spermatophyta</taxon>
        <taxon>Magnoliopsida</taxon>
        <taxon>eudicotyledons</taxon>
        <taxon>Gunneridae</taxon>
        <taxon>Pentapetalae</taxon>
        <taxon>rosids</taxon>
        <taxon>malvids</taxon>
        <taxon>Sapindales</taxon>
        <taxon>Sapindaceae</taxon>
        <taxon>Hippocastanoideae</taxon>
        <taxon>Acereae</taxon>
        <taxon>Dipteronia</taxon>
    </lineage>
</organism>